<reference evidence="2 3" key="1">
    <citation type="submission" date="2016-04" db="EMBL/GenBank/DDBJ databases">
        <title>Complete Genome Sequence of Chryseobacterium sp. IHBB 10212.</title>
        <authorList>
            <person name="Pal M."/>
            <person name="Swarnkar M.K."/>
            <person name="Kaushal K."/>
            <person name="Chhibber S."/>
            <person name="Singh A.K."/>
            <person name="Gulati A."/>
        </authorList>
    </citation>
    <scope>NUCLEOTIDE SEQUENCE [LARGE SCALE GENOMIC DNA]</scope>
    <source>
        <strain evidence="2 3">IHBB 10212</strain>
    </source>
</reference>
<dbReference type="Pfam" id="PF13601">
    <property type="entry name" value="HTH_34"/>
    <property type="match status" value="1"/>
</dbReference>
<keyword evidence="3" id="KW-1185">Reference proteome</keyword>
<dbReference type="Gene3D" id="1.10.10.10">
    <property type="entry name" value="Winged helix-like DNA-binding domain superfamily/Winged helix DNA-binding domain"/>
    <property type="match status" value="1"/>
</dbReference>
<dbReference type="OrthoDB" id="9800369at2"/>
<name>A0A172XSV6_9FLAO</name>
<protein>
    <submittedName>
        <fullName evidence="2">Transcriptional regulator</fullName>
    </submittedName>
</protein>
<accession>A0A172XSV6</accession>
<dbReference type="STRING" id="1685010.A0O34_06055"/>
<sequence length="96" mass="11019">MININQLNKEFESRVRLGIMSVLMVNDWVDFSEMKSLLEITDGNLASHSNALEKAAYIEVKKEFVGKKPKTSYRVTQSGREAFTEHLNMLEKLIGR</sequence>
<dbReference type="InterPro" id="IPR036388">
    <property type="entry name" value="WH-like_DNA-bd_sf"/>
</dbReference>
<dbReference type="EMBL" id="CP015199">
    <property type="protein sequence ID" value="ANF50097.1"/>
    <property type="molecule type" value="Genomic_DNA"/>
</dbReference>
<evidence type="ECO:0000313" key="3">
    <source>
        <dbReference type="Proteomes" id="UP000077824"/>
    </source>
</evidence>
<dbReference type="AlphaFoldDB" id="A0A172XSV6"/>
<dbReference type="PANTHER" id="PTHR37318">
    <property type="entry name" value="BSL7504 PROTEIN"/>
    <property type="match status" value="1"/>
</dbReference>
<dbReference type="InterPro" id="IPR036390">
    <property type="entry name" value="WH_DNA-bd_sf"/>
</dbReference>
<proteinExistence type="predicted"/>
<gene>
    <name evidence="2" type="ORF">A0O34_06055</name>
</gene>
<organism evidence="2 3">
    <name type="scientific">Chryseobacterium glaciei</name>
    <dbReference type="NCBI Taxonomy" id="1685010"/>
    <lineage>
        <taxon>Bacteria</taxon>
        <taxon>Pseudomonadati</taxon>
        <taxon>Bacteroidota</taxon>
        <taxon>Flavobacteriia</taxon>
        <taxon>Flavobacteriales</taxon>
        <taxon>Weeksellaceae</taxon>
        <taxon>Chryseobacterium group</taxon>
        <taxon>Chryseobacterium</taxon>
    </lineage>
</organism>
<evidence type="ECO:0000259" key="1">
    <source>
        <dbReference type="Pfam" id="PF13601"/>
    </source>
</evidence>
<feature type="domain" description="Winged helix DNA-binding" evidence="1">
    <location>
        <begin position="15"/>
        <end position="94"/>
    </location>
</feature>
<dbReference type="SUPFAM" id="SSF46785">
    <property type="entry name" value="Winged helix' DNA-binding domain"/>
    <property type="match status" value="1"/>
</dbReference>
<evidence type="ECO:0000313" key="2">
    <source>
        <dbReference type="EMBL" id="ANF50097.1"/>
    </source>
</evidence>
<dbReference type="KEGG" id="chh:A0O34_06055"/>
<dbReference type="PANTHER" id="PTHR37318:SF1">
    <property type="entry name" value="BSL7504 PROTEIN"/>
    <property type="match status" value="1"/>
</dbReference>
<dbReference type="InterPro" id="IPR027395">
    <property type="entry name" value="WH_DNA-bd_dom"/>
</dbReference>
<dbReference type="Proteomes" id="UP000077824">
    <property type="component" value="Chromosome"/>
</dbReference>
<dbReference type="RefSeq" id="WP_054511899.1">
    <property type="nucleotide sequence ID" value="NZ_CP015199.1"/>
</dbReference>